<dbReference type="PROSITE" id="PS50048">
    <property type="entry name" value="ZN2_CY6_FUNGAL_2"/>
    <property type="match status" value="1"/>
</dbReference>
<evidence type="ECO:0000259" key="4">
    <source>
        <dbReference type="PROSITE" id="PS50048"/>
    </source>
</evidence>
<keyword evidence="5" id="KW-1185">Reference proteome</keyword>
<gene>
    <name evidence="6" type="ORF">K489DRAFT_387801</name>
</gene>
<dbReference type="SMART" id="SM00066">
    <property type="entry name" value="GAL4"/>
    <property type="match status" value="1"/>
</dbReference>
<evidence type="ECO:0000313" key="5">
    <source>
        <dbReference type="Proteomes" id="UP000504637"/>
    </source>
</evidence>
<dbReference type="Pfam" id="PF11951">
    <property type="entry name" value="Fungal_trans_2"/>
    <property type="match status" value="1"/>
</dbReference>
<dbReference type="GO" id="GO:0008270">
    <property type="term" value="F:zinc ion binding"/>
    <property type="evidence" value="ECO:0007669"/>
    <property type="project" value="InterPro"/>
</dbReference>
<sequence length="630" mass="70524">MHRRSRSGCFTCRLRRKKCEEGKPSCKACTHLGLRCDYKRPMWWSNSEQRKQQKEIIKNIIKRTQLAKKSAPPQPLPLPSSTPPGLTHSVPTSAEVPFAKSFPPNRRPSHDSPYSECDFKYTPELGQFAMPPPPQAYLPSHGQYPTISPYEVDIKTERQIYVNDIPTRKDSTISTFSTYHSPPLANGVQSFSGDSWVQQEHFESMTEQFTEEPVDFNFFEYPHEPQGPDHETIINVDDNDKYLLSHFIDKNMKLIFPILDVNQHGSARSDVILPALESNQAYLHCCLSVAAEHMKATEHVDGEQINADILRHRYGAIQELCAALQADANHTSTLEATLAMIFFQTTVGRPSDAVADIPWYSHFAAAVNLVNKLELPSAAISAARLDQRPPFNMTLSAWIDILGATIVGENPNFADTYRELNLADKSVGLAELMGCEDKIMFLISEIACLDVQKADGLHDMSLCKYVEYLAQEIRATEAASDPVANCFNTTGAIRPRQLTTNLTAVFRVAARIYLCTLVPGYFPAQASMCHLVQQFTELMDFIPAGPEGFDRSLAWPLLMAGANSVAGSTFRVMLAERCGLLGDAANFGSLGRVRELLADVWAMNDGLQPNFPAVRWRDVMKQKNWEYLLI</sequence>
<protein>
    <recommendedName>
        <fullName evidence="4">Zn(2)-C6 fungal-type domain-containing protein</fullName>
    </recommendedName>
</protein>
<accession>A0A6J3M896</accession>
<dbReference type="InterPro" id="IPR001138">
    <property type="entry name" value="Zn2Cys6_DnaBD"/>
</dbReference>
<evidence type="ECO:0000256" key="1">
    <source>
        <dbReference type="ARBA" id="ARBA00004123"/>
    </source>
</evidence>
<dbReference type="Gene3D" id="4.10.240.10">
    <property type="entry name" value="Zn(2)-C6 fungal-type DNA-binding domain"/>
    <property type="match status" value="1"/>
</dbReference>
<proteinExistence type="predicted"/>
<dbReference type="PROSITE" id="PS00463">
    <property type="entry name" value="ZN2_CY6_FUNGAL_1"/>
    <property type="match status" value="1"/>
</dbReference>
<feature type="region of interest" description="Disordered" evidence="3">
    <location>
        <begin position="65"/>
        <end position="114"/>
    </location>
</feature>
<dbReference type="PANTHER" id="PTHR37534:SF12">
    <property type="entry name" value="ZN(2)-C6 FUNGAL-TYPE DOMAIN-CONTAINING PROTEIN"/>
    <property type="match status" value="1"/>
</dbReference>
<reference evidence="6" key="2">
    <citation type="submission" date="2020-04" db="EMBL/GenBank/DDBJ databases">
        <authorList>
            <consortium name="NCBI Genome Project"/>
        </authorList>
    </citation>
    <scope>NUCLEOTIDE SEQUENCE</scope>
    <source>
        <strain evidence="6">CBS 342.82</strain>
    </source>
</reference>
<dbReference type="InterPro" id="IPR021858">
    <property type="entry name" value="Fun_TF"/>
</dbReference>
<dbReference type="GeneID" id="54364159"/>
<dbReference type="CDD" id="cd00067">
    <property type="entry name" value="GAL4"/>
    <property type="match status" value="1"/>
</dbReference>
<evidence type="ECO:0000313" key="6">
    <source>
        <dbReference type="RefSeq" id="XP_033461317.1"/>
    </source>
</evidence>
<reference evidence="6" key="3">
    <citation type="submission" date="2025-08" db="UniProtKB">
        <authorList>
            <consortium name="RefSeq"/>
        </authorList>
    </citation>
    <scope>IDENTIFICATION</scope>
    <source>
        <strain evidence="6">CBS 342.82</strain>
    </source>
</reference>
<feature type="compositionally biased region" description="Pro residues" evidence="3">
    <location>
        <begin position="72"/>
        <end position="82"/>
    </location>
</feature>
<dbReference type="InterPro" id="IPR036864">
    <property type="entry name" value="Zn2-C6_fun-type_DNA-bd_sf"/>
</dbReference>
<evidence type="ECO:0000256" key="2">
    <source>
        <dbReference type="ARBA" id="ARBA00023242"/>
    </source>
</evidence>
<organism evidence="6">
    <name type="scientific">Dissoconium aciculare CBS 342.82</name>
    <dbReference type="NCBI Taxonomy" id="1314786"/>
    <lineage>
        <taxon>Eukaryota</taxon>
        <taxon>Fungi</taxon>
        <taxon>Dikarya</taxon>
        <taxon>Ascomycota</taxon>
        <taxon>Pezizomycotina</taxon>
        <taxon>Dothideomycetes</taxon>
        <taxon>Dothideomycetidae</taxon>
        <taxon>Mycosphaerellales</taxon>
        <taxon>Dissoconiaceae</taxon>
        <taxon>Dissoconium</taxon>
    </lineage>
</organism>
<evidence type="ECO:0000256" key="3">
    <source>
        <dbReference type="SAM" id="MobiDB-lite"/>
    </source>
</evidence>
<dbReference type="AlphaFoldDB" id="A0A6J3M896"/>
<dbReference type="SUPFAM" id="SSF57701">
    <property type="entry name" value="Zn2/Cys6 DNA-binding domain"/>
    <property type="match status" value="1"/>
</dbReference>
<dbReference type="Proteomes" id="UP000504637">
    <property type="component" value="Unplaced"/>
</dbReference>
<dbReference type="RefSeq" id="XP_033461317.1">
    <property type="nucleotide sequence ID" value="XM_033606359.1"/>
</dbReference>
<dbReference type="PANTHER" id="PTHR37534">
    <property type="entry name" value="TRANSCRIPTIONAL ACTIVATOR PROTEIN UGA3"/>
    <property type="match status" value="1"/>
</dbReference>
<comment type="subcellular location">
    <subcellularLocation>
        <location evidence="1">Nucleus</location>
    </subcellularLocation>
</comment>
<reference evidence="6" key="1">
    <citation type="submission" date="2020-01" db="EMBL/GenBank/DDBJ databases">
        <authorList>
            <consortium name="DOE Joint Genome Institute"/>
            <person name="Haridas S."/>
            <person name="Albert R."/>
            <person name="Binder M."/>
            <person name="Bloem J."/>
            <person name="Labutti K."/>
            <person name="Salamov A."/>
            <person name="Andreopoulos B."/>
            <person name="Baker S.E."/>
            <person name="Barry K."/>
            <person name="Bills G."/>
            <person name="Bluhm B.H."/>
            <person name="Cannon C."/>
            <person name="Castanera R."/>
            <person name="Culley D.E."/>
            <person name="Daum C."/>
            <person name="Ezra D."/>
            <person name="Gonzalez J.B."/>
            <person name="Henrissat B."/>
            <person name="Kuo A."/>
            <person name="Liang C."/>
            <person name="Lipzen A."/>
            <person name="Lutzoni F."/>
            <person name="Magnuson J."/>
            <person name="Mondo S."/>
            <person name="Nolan M."/>
            <person name="Ohm R."/>
            <person name="Pangilinan J."/>
            <person name="Park H.-J."/>
            <person name="Ramirez L."/>
            <person name="Alfaro M."/>
            <person name="Sun H."/>
            <person name="Tritt A."/>
            <person name="Yoshinaga Y."/>
            <person name="Zwiers L.-H."/>
            <person name="Turgeon B.G."/>
            <person name="Goodwin S.B."/>
            <person name="Spatafora J.W."/>
            <person name="Crous P.W."/>
            <person name="Grigoriev I.V."/>
        </authorList>
    </citation>
    <scope>NUCLEOTIDE SEQUENCE</scope>
    <source>
        <strain evidence="6">CBS 342.82</strain>
    </source>
</reference>
<dbReference type="GO" id="GO:0000981">
    <property type="term" value="F:DNA-binding transcription factor activity, RNA polymerase II-specific"/>
    <property type="evidence" value="ECO:0007669"/>
    <property type="project" value="InterPro"/>
</dbReference>
<dbReference type="OrthoDB" id="5294180at2759"/>
<feature type="domain" description="Zn(2)-C6 fungal-type" evidence="4">
    <location>
        <begin position="8"/>
        <end position="38"/>
    </location>
</feature>
<dbReference type="Pfam" id="PF00172">
    <property type="entry name" value="Zn_clus"/>
    <property type="match status" value="1"/>
</dbReference>
<name>A0A6J3M896_9PEZI</name>
<keyword evidence="2" id="KW-0539">Nucleus</keyword>
<dbReference type="GO" id="GO:0005634">
    <property type="term" value="C:nucleus"/>
    <property type="evidence" value="ECO:0007669"/>
    <property type="project" value="UniProtKB-SubCell"/>
</dbReference>